<dbReference type="PROSITE" id="PS50943">
    <property type="entry name" value="HTH_CROC1"/>
    <property type="match status" value="1"/>
</dbReference>
<dbReference type="SUPFAM" id="SSF47413">
    <property type="entry name" value="lambda repressor-like DNA-binding domains"/>
    <property type="match status" value="1"/>
</dbReference>
<dbReference type="Pfam" id="PF01381">
    <property type="entry name" value="HTH_3"/>
    <property type="match status" value="1"/>
</dbReference>
<proteinExistence type="predicted"/>
<sequence>MRFDREKLKREITLWTERANSTQQNLAKHIGVSRQVLNRLINGTRGMDIEIVTKIANAIGVEPSVFIEKEQVADASIYVKYKTDRTPTSRRIAVYMGNYISDARNVFGIEVNTDDIPELANGTVIVVDEKEIPVEGDNVVIVKENLEILYGTLVLKRDKTTAKWLFRYKAKNNRAYETRIKKTDKVLLVVGITFKREARNRTVFDGV</sequence>
<dbReference type="GO" id="GO:0003677">
    <property type="term" value="F:DNA binding"/>
    <property type="evidence" value="ECO:0007669"/>
    <property type="project" value="InterPro"/>
</dbReference>
<dbReference type="AlphaFoldDB" id="A0A0A3ADR5"/>
<reference evidence="2 3" key="1">
    <citation type="submission" date="2014-07" db="EMBL/GenBank/DDBJ databases">
        <title>Chaperone-usher fimbriae in a diverse selection of Gallibacterium genomes.</title>
        <authorList>
            <person name="Kudirkiene E."/>
            <person name="Bager R.J."/>
            <person name="Johnson T.J."/>
            <person name="Bojesen A.M."/>
        </authorList>
    </citation>
    <scope>NUCLEOTIDE SEQUENCE [LARGE SCALE GENOMIC DNA]</scope>
    <source>
        <strain evidence="2 3">4895</strain>
    </source>
</reference>
<accession>A0A0A3ADR5</accession>
<gene>
    <name evidence="2" type="ORF">IO48_10755</name>
</gene>
<dbReference type="InterPro" id="IPR010982">
    <property type="entry name" value="Lambda_DNA-bd_dom_sf"/>
</dbReference>
<dbReference type="EMBL" id="JPJQ01000054">
    <property type="protein sequence ID" value="KGQ59704.1"/>
    <property type="molecule type" value="Genomic_DNA"/>
</dbReference>
<comment type="caution">
    <text evidence="2">The sequence shown here is derived from an EMBL/GenBank/DDBJ whole genome shotgun (WGS) entry which is preliminary data.</text>
</comment>
<evidence type="ECO:0000313" key="3">
    <source>
        <dbReference type="Proteomes" id="UP000030554"/>
    </source>
</evidence>
<dbReference type="CDD" id="cd00093">
    <property type="entry name" value="HTH_XRE"/>
    <property type="match status" value="1"/>
</dbReference>
<dbReference type="Proteomes" id="UP000030554">
    <property type="component" value="Unassembled WGS sequence"/>
</dbReference>
<dbReference type="RefSeq" id="WP_039164465.1">
    <property type="nucleotide sequence ID" value="NZ_JPJQ01000054.1"/>
</dbReference>
<dbReference type="SMART" id="SM00530">
    <property type="entry name" value="HTH_XRE"/>
    <property type="match status" value="1"/>
</dbReference>
<feature type="domain" description="HTH cro/C1-type" evidence="1">
    <location>
        <begin position="22"/>
        <end position="66"/>
    </location>
</feature>
<name>A0A0A3ADR5_9PAST</name>
<protein>
    <recommendedName>
        <fullName evidence="1">HTH cro/C1-type domain-containing protein</fullName>
    </recommendedName>
</protein>
<evidence type="ECO:0000313" key="2">
    <source>
        <dbReference type="EMBL" id="KGQ59704.1"/>
    </source>
</evidence>
<organism evidence="2 3">
    <name type="scientific">Gallibacterium anatis 4895</name>
    <dbReference type="NCBI Taxonomy" id="1396510"/>
    <lineage>
        <taxon>Bacteria</taxon>
        <taxon>Pseudomonadati</taxon>
        <taxon>Pseudomonadota</taxon>
        <taxon>Gammaproteobacteria</taxon>
        <taxon>Pasteurellales</taxon>
        <taxon>Pasteurellaceae</taxon>
        <taxon>Gallibacterium</taxon>
    </lineage>
</organism>
<evidence type="ECO:0000259" key="1">
    <source>
        <dbReference type="PROSITE" id="PS50943"/>
    </source>
</evidence>
<dbReference type="Gene3D" id="1.10.260.40">
    <property type="entry name" value="lambda repressor-like DNA-binding domains"/>
    <property type="match status" value="1"/>
</dbReference>
<dbReference type="InterPro" id="IPR001387">
    <property type="entry name" value="Cro/C1-type_HTH"/>
</dbReference>